<reference evidence="2" key="1">
    <citation type="journal article" date="2019" name="Int. J. Syst. Evol. Microbiol.">
        <title>The Global Catalogue of Microorganisms (GCM) 10K type strain sequencing project: providing services to taxonomists for standard genome sequencing and annotation.</title>
        <authorList>
            <consortium name="The Broad Institute Genomics Platform"/>
            <consortium name="The Broad Institute Genome Sequencing Center for Infectious Disease"/>
            <person name="Wu L."/>
            <person name="Ma J."/>
        </authorList>
    </citation>
    <scope>NUCLEOTIDE SEQUENCE [LARGE SCALE GENOMIC DNA]</scope>
    <source>
        <strain evidence="2">KACC 13778</strain>
    </source>
</reference>
<gene>
    <name evidence="1" type="ORF">ACFPKY_01235</name>
</gene>
<organism evidence="1 2">
    <name type="scientific">Nocardioides caricicola</name>
    <dbReference type="NCBI Taxonomy" id="634770"/>
    <lineage>
        <taxon>Bacteria</taxon>
        <taxon>Bacillati</taxon>
        <taxon>Actinomycetota</taxon>
        <taxon>Actinomycetes</taxon>
        <taxon>Propionibacteriales</taxon>
        <taxon>Nocardioidaceae</taxon>
        <taxon>Nocardioides</taxon>
    </lineage>
</organism>
<keyword evidence="2" id="KW-1185">Reference proteome</keyword>
<dbReference type="EMBL" id="JBHSMD010000001">
    <property type="protein sequence ID" value="MFC5491701.1"/>
    <property type="molecule type" value="Genomic_DNA"/>
</dbReference>
<name>A0ABW0MTX6_9ACTN</name>
<evidence type="ECO:0000313" key="2">
    <source>
        <dbReference type="Proteomes" id="UP001595956"/>
    </source>
</evidence>
<comment type="caution">
    <text evidence="1">The sequence shown here is derived from an EMBL/GenBank/DDBJ whole genome shotgun (WGS) entry which is preliminary data.</text>
</comment>
<accession>A0ABW0MTX6</accession>
<dbReference type="RefSeq" id="WP_345181051.1">
    <property type="nucleotide sequence ID" value="NZ_BAABFQ010000008.1"/>
</dbReference>
<proteinExistence type="predicted"/>
<evidence type="ECO:0000313" key="1">
    <source>
        <dbReference type="EMBL" id="MFC5491701.1"/>
    </source>
</evidence>
<protein>
    <submittedName>
        <fullName evidence="1">Uncharacterized protein</fullName>
    </submittedName>
</protein>
<dbReference type="Proteomes" id="UP001595956">
    <property type="component" value="Unassembled WGS sequence"/>
</dbReference>
<sequence>MTPTVDDFQALARSSPWLWSTLHFRHRSRFAGDCEAWVRRPGELVVRTSDGREVRESGLPYTRSAPMSAVAEGAELVLPPAPVLPHEATPVRRPDGLVLERPERTFEVDYDDPMYQNYSWVAMLDPVELSHHVEVLDLRAGEVAGRTAWWASVRALEDYDPRCACCALVWSAISDSYEYDEPPQRDYPDHYDVALDVQTGVVVRCHPVGGDPAASWLENDILEVG</sequence>